<organism evidence="7 8">
    <name type="scientific">Streptomyces himastatinicus ATCC 53653</name>
    <dbReference type="NCBI Taxonomy" id="457427"/>
    <lineage>
        <taxon>Bacteria</taxon>
        <taxon>Bacillati</taxon>
        <taxon>Actinomycetota</taxon>
        <taxon>Actinomycetes</taxon>
        <taxon>Kitasatosporales</taxon>
        <taxon>Streptomycetaceae</taxon>
        <taxon>Streptomyces</taxon>
        <taxon>Streptomyces violaceusniger group</taxon>
    </lineage>
</organism>
<keyword evidence="4 5" id="KW-0472">Membrane</keyword>
<evidence type="ECO:0000256" key="3">
    <source>
        <dbReference type="ARBA" id="ARBA00022989"/>
    </source>
</evidence>
<reference evidence="7 8" key="1">
    <citation type="submission" date="2009-02" db="EMBL/GenBank/DDBJ databases">
        <title>Annotation of Streptomyces hygroscopicus strain ATCC 53653.</title>
        <authorList>
            <consortium name="The Broad Institute Genome Sequencing Platform"/>
            <consortium name="Broad Institute Microbial Sequencing Center"/>
            <person name="Fischbach M."/>
            <person name="Godfrey P."/>
            <person name="Ward D."/>
            <person name="Young S."/>
            <person name="Zeng Q."/>
            <person name="Koehrsen M."/>
            <person name="Alvarado L."/>
            <person name="Berlin A.M."/>
            <person name="Bochicchio J."/>
            <person name="Borenstein D."/>
            <person name="Chapman S.B."/>
            <person name="Chen Z."/>
            <person name="Engels R."/>
            <person name="Freedman E."/>
            <person name="Gellesch M."/>
            <person name="Goldberg J."/>
            <person name="Griggs A."/>
            <person name="Gujja S."/>
            <person name="Heilman E.R."/>
            <person name="Heiman D.I."/>
            <person name="Hepburn T.A."/>
            <person name="Howarth C."/>
            <person name="Jen D."/>
            <person name="Larson L."/>
            <person name="Lewis B."/>
            <person name="Mehta T."/>
            <person name="Park D."/>
            <person name="Pearson M."/>
            <person name="Richards J."/>
            <person name="Roberts A."/>
            <person name="Saif S."/>
            <person name="Shea T.D."/>
            <person name="Shenoy N."/>
            <person name="Sisk P."/>
            <person name="Stolte C."/>
            <person name="Sykes S.N."/>
            <person name="Thomson T."/>
            <person name="Walk T."/>
            <person name="White J."/>
            <person name="Yandava C."/>
            <person name="Straight P."/>
            <person name="Clardy J."/>
            <person name="Hung D."/>
            <person name="Kolter R."/>
            <person name="Mekalanos J."/>
            <person name="Walker S."/>
            <person name="Walsh C.T."/>
            <person name="Wieland-Brown L.C."/>
            <person name="Haas B."/>
            <person name="Nusbaum C."/>
            <person name="Birren B."/>
        </authorList>
    </citation>
    <scope>NUCLEOTIDE SEQUENCE [LARGE SCALE GENOMIC DNA]</scope>
    <source>
        <strain evidence="7 8">ATCC 53653</strain>
    </source>
</reference>
<keyword evidence="8" id="KW-1185">Reference proteome</keyword>
<feature type="domain" description="RDD" evidence="6">
    <location>
        <begin position="39"/>
        <end position="224"/>
    </location>
</feature>
<sequence>MTVLTLCRPRHHISGGLMFRRAVPTPVMPDEGTASASPPRARRLCAWALDFAVVVAVAVLLGWFTFHRISAHVTDVTSLAGTSAWEVITSEGDLAGAGQEVGESLWRSAVSSVQQAFGALVVFTFVYHFLSLAVMSRTPGQALTALCVVRRGGGGRPRKGRFAVRAAVTTLVDVGWYALACCLLVEGEIVLSVLCWVVAIFFFAFNAGLALMGPRRSLADRLAGVTVIGAWHVRAALARIGGAARWGSRTGA</sequence>
<gene>
    <name evidence="7" type="ORF">SSOG_04638</name>
</gene>
<evidence type="ECO:0000256" key="4">
    <source>
        <dbReference type="ARBA" id="ARBA00023136"/>
    </source>
</evidence>
<comment type="subcellular location">
    <subcellularLocation>
        <location evidence="1">Membrane</location>
        <topology evidence="1">Multi-pass membrane protein</topology>
    </subcellularLocation>
</comment>
<dbReference type="STRING" id="457427.SSOG_04638"/>
<dbReference type="HOGENOM" id="CLU_096492_0_0_11"/>
<dbReference type="GO" id="GO:0016020">
    <property type="term" value="C:membrane"/>
    <property type="evidence" value="ECO:0007669"/>
    <property type="project" value="UniProtKB-SubCell"/>
</dbReference>
<dbReference type="AlphaFoldDB" id="D9WAC8"/>
<dbReference type="EMBL" id="GG657754">
    <property type="protein sequence ID" value="EFL24924.1"/>
    <property type="molecule type" value="Genomic_DNA"/>
</dbReference>
<feature type="transmembrane region" description="Helical" evidence="5">
    <location>
        <begin position="162"/>
        <end position="185"/>
    </location>
</feature>
<keyword evidence="2 5" id="KW-0812">Transmembrane</keyword>
<evidence type="ECO:0000256" key="1">
    <source>
        <dbReference type="ARBA" id="ARBA00004141"/>
    </source>
</evidence>
<dbReference type="InterPro" id="IPR010432">
    <property type="entry name" value="RDD"/>
</dbReference>
<evidence type="ECO:0000259" key="6">
    <source>
        <dbReference type="Pfam" id="PF06271"/>
    </source>
</evidence>
<dbReference type="Proteomes" id="UP000003963">
    <property type="component" value="Unassembled WGS sequence"/>
</dbReference>
<feature type="transmembrane region" description="Helical" evidence="5">
    <location>
        <begin position="191"/>
        <end position="212"/>
    </location>
</feature>
<evidence type="ECO:0000313" key="7">
    <source>
        <dbReference type="EMBL" id="EFL24924.1"/>
    </source>
</evidence>
<name>D9WAC8_9ACTN</name>
<evidence type="ECO:0000313" key="8">
    <source>
        <dbReference type="Proteomes" id="UP000003963"/>
    </source>
</evidence>
<evidence type="ECO:0000256" key="5">
    <source>
        <dbReference type="SAM" id="Phobius"/>
    </source>
</evidence>
<keyword evidence="3 5" id="KW-1133">Transmembrane helix</keyword>
<proteinExistence type="predicted"/>
<dbReference type="Pfam" id="PF06271">
    <property type="entry name" value="RDD"/>
    <property type="match status" value="1"/>
</dbReference>
<feature type="transmembrane region" description="Helical" evidence="5">
    <location>
        <begin position="116"/>
        <end position="135"/>
    </location>
</feature>
<accession>D9WAC8</accession>
<evidence type="ECO:0000256" key="2">
    <source>
        <dbReference type="ARBA" id="ARBA00022692"/>
    </source>
</evidence>
<protein>
    <recommendedName>
        <fullName evidence="6">RDD domain-containing protein</fullName>
    </recommendedName>
</protein>
<feature type="transmembrane region" description="Helical" evidence="5">
    <location>
        <begin position="44"/>
        <end position="66"/>
    </location>
</feature>